<evidence type="ECO:0000256" key="5">
    <source>
        <dbReference type="ARBA" id="ARBA00023098"/>
    </source>
</evidence>
<evidence type="ECO:0000313" key="7">
    <source>
        <dbReference type="EMBL" id="MBB3047251.1"/>
    </source>
</evidence>
<dbReference type="InterPro" id="IPR050723">
    <property type="entry name" value="CFA/CMAS"/>
</dbReference>
<evidence type="ECO:0000256" key="1">
    <source>
        <dbReference type="ARBA" id="ARBA00010815"/>
    </source>
</evidence>
<protein>
    <submittedName>
        <fullName evidence="7">Cyclopropane-fatty-acyl-phospholipid synthase</fullName>
        <ecNumber evidence="7">2.1.1.79</ecNumber>
    </submittedName>
</protein>
<dbReference type="Gene3D" id="3.40.50.150">
    <property type="entry name" value="Vaccinia Virus protein VP39"/>
    <property type="match status" value="1"/>
</dbReference>
<comment type="caution">
    <text evidence="7">The sequence shown here is derived from an EMBL/GenBank/DDBJ whole genome shotgun (WGS) entry which is preliminary data.</text>
</comment>
<dbReference type="InterPro" id="IPR029063">
    <property type="entry name" value="SAM-dependent_MTases_sf"/>
</dbReference>
<dbReference type="GO" id="GO:0032259">
    <property type="term" value="P:methylation"/>
    <property type="evidence" value="ECO:0007669"/>
    <property type="project" value="UniProtKB-KW"/>
</dbReference>
<evidence type="ECO:0000256" key="2">
    <source>
        <dbReference type="ARBA" id="ARBA00022603"/>
    </source>
</evidence>
<evidence type="ECO:0000313" key="8">
    <source>
        <dbReference type="Proteomes" id="UP000537130"/>
    </source>
</evidence>
<proteinExistence type="inferred from homology"/>
<keyword evidence="8" id="KW-1185">Reference proteome</keyword>
<dbReference type="GO" id="GO:0008825">
    <property type="term" value="F:cyclopropane-fatty-acyl-phospholipid synthase activity"/>
    <property type="evidence" value="ECO:0007669"/>
    <property type="project" value="UniProtKB-EC"/>
</dbReference>
<keyword evidence="2 7" id="KW-0489">Methyltransferase</keyword>
<dbReference type="Pfam" id="PF02353">
    <property type="entry name" value="CMAS"/>
    <property type="match status" value="1"/>
</dbReference>
<evidence type="ECO:0000256" key="3">
    <source>
        <dbReference type="ARBA" id="ARBA00022679"/>
    </source>
</evidence>
<evidence type="ECO:0000256" key="4">
    <source>
        <dbReference type="ARBA" id="ARBA00022691"/>
    </source>
</evidence>
<dbReference type="PANTHER" id="PTHR43667">
    <property type="entry name" value="CYCLOPROPANE-FATTY-ACYL-PHOSPHOLIPID SYNTHASE"/>
    <property type="match status" value="1"/>
</dbReference>
<reference evidence="7 8" key="1">
    <citation type="submission" date="2020-08" db="EMBL/GenBank/DDBJ databases">
        <title>Genomic Encyclopedia of Type Strains, Phase III (KMG-III): the genomes of soil and plant-associated and newly described type strains.</title>
        <authorList>
            <person name="Whitman W."/>
        </authorList>
    </citation>
    <scope>NUCLEOTIDE SEQUENCE [LARGE SCALE GENOMIC DNA]</scope>
    <source>
        <strain evidence="7 8">CECT 8654</strain>
    </source>
</reference>
<dbReference type="GO" id="GO:0008610">
    <property type="term" value="P:lipid biosynthetic process"/>
    <property type="evidence" value="ECO:0007669"/>
    <property type="project" value="InterPro"/>
</dbReference>
<keyword evidence="3 7" id="KW-0808">Transferase</keyword>
<dbReference type="Proteomes" id="UP000537130">
    <property type="component" value="Unassembled WGS sequence"/>
</dbReference>
<accession>A0A7W4Z6V0</accession>
<dbReference type="CDD" id="cd02440">
    <property type="entry name" value="AdoMet_MTases"/>
    <property type="match status" value="1"/>
</dbReference>
<sequence length="428" mass="48160">MSSNTLSSQNQPSDSLTRSVAVDIKTGTAIPNRSPATAPRWLTRLTEPLSAVSEGLLILQLPNGDNLSFGADNGLVRATVKVNRWRALRRLLSGGTLSWSEGFVEGDWDSPNVAAVITWALANEDALTKLLAGSRISRFLSLFRHRRNANSKRGSRKNITFHYDLGNDFYRAWLDDTMTYSSALFTAPLQSLASAQATKYQNIIDELDIQDGSRVLEVGCGWGGFAEHLLQQRQVQLEGITLSHEQLAFARQRLEAAGYADTARFSLTDYRDTQGQYDHIVSIEMLEAVGQEYWDTYFKTLYQRLKPGGSAAVQVITIDEKRFRGYCESPDFIQTYIFPGGMLPSIERVQAHSGKAGLEWRGALAFGDSYARTLAEWNQRFHATWPSVSKQGFDERFRRLWRYYLEYCEGGFLAGSINVYQVFLRKPA</sequence>
<dbReference type="PIRSF" id="PIRSF003085">
    <property type="entry name" value="CMAS"/>
    <property type="match status" value="1"/>
</dbReference>
<name>A0A7W4Z6V0_9GAMM</name>
<dbReference type="RefSeq" id="WP_183409885.1">
    <property type="nucleotide sequence ID" value="NZ_JACHWY010000001.1"/>
</dbReference>
<organism evidence="7 8">
    <name type="scientific">Litorivivens lipolytica</name>
    <dbReference type="NCBI Taxonomy" id="1524264"/>
    <lineage>
        <taxon>Bacteria</taxon>
        <taxon>Pseudomonadati</taxon>
        <taxon>Pseudomonadota</taxon>
        <taxon>Gammaproteobacteria</taxon>
        <taxon>Litorivivens</taxon>
    </lineage>
</organism>
<dbReference type="PANTHER" id="PTHR43667:SF2">
    <property type="entry name" value="FATTY ACID C-METHYL TRANSFERASE"/>
    <property type="match status" value="1"/>
</dbReference>
<dbReference type="SUPFAM" id="SSF53335">
    <property type="entry name" value="S-adenosyl-L-methionine-dependent methyltransferases"/>
    <property type="match status" value="1"/>
</dbReference>
<feature type="active site" evidence="6">
    <location>
        <position position="408"/>
    </location>
</feature>
<gene>
    <name evidence="7" type="ORF">FHR99_001487</name>
</gene>
<dbReference type="AlphaFoldDB" id="A0A7W4Z6V0"/>
<keyword evidence="4" id="KW-0949">S-adenosyl-L-methionine</keyword>
<dbReference type="EMBL" id="JACHWY010000001">
    <property type="protein sequence ID" value="MBB3047251.1"/>
    <property type="molecule type" value="Genomic_DNA"/>
</dbReference>
<dbReference type="EC" id="2.1.1.79" evidence="7"/>
<evidence type="ECO:0000256" key="6">
    <source>
        <dbReference type="PIRSR" id="PIRSR003085-1"/>
    </source>
</evidence>
<keyword evidence="5" id="KW-0443">Lipid metabolism</keyword>
<dbReference type="InterPro" id="IPR003333">
    <property type="entry name" value="CMAS"/>
</dbReference>
<comment type="similarity">
    <text evidence="1">Belongs to the CFA/CMAS family.</text>
</comment>